<dbReference type="Proteomes" id="UP000886657">
    <property type="component" value="Unassembled WGS sequence"/>
</dbReference>
<comment type="caution">
    <text evidence="13">The sequence shown here is derived from an EMBL/GenBank/DDBJ whole genome shotgun (WGS) entry which is preliminary data.</text>
</comment>
<comment type="pathway">
    <text evidence="11">Sulfur metabolism; glutathione metabolism.</text>
</comment>
<feature type="active site" description="Nucleophile" evidence="9">
    <location>
        <position position="360"/>
    </location>
</feature>
<comment type="similarity">
    <text evidence="3 11">Belongs to the gamma-glutamyltransferase family.</text>
</comment>
<dbReference type="GO" id="GO:0006751">
    <property type="term" value="P:glutathione catabolic process"/>
    <property type="evidence" value="ECO:0007669"/>
    <property type="project" value="UniProtKB-UniRule"/>
</dbReference>
<dbReference type="Pfam" id="PF01019">
    <property type="entry name" value="G_glu_transpept"/>
    <property type="match status" value="1"/>
</dbReference>
<dbReference type="Gene3D" id="1.10.246.130">
    <property type="match status" value="1"/>
</dbReference>
<comment type="subunit">
    <text evidence="11">This enzyme consists of two polypeptide chains, which are synthesized in precursor form from a single polypeptide.</text>
</comment>
<dbReference type="GO" id="GO:0103068">
    <property type="term" value="F:leukotriene C4 gamma-glutamyl transferase activity"/>
    <property type="evidence" value="ECO:0007669"/>
    <property type="project" value="UniProtKB-EC"/>
</dbReference>
<dbReference type="SUPFAM" id="SSF56235">
    <property type="entry name" value="N-terminal nucleophile aminohydrolases (Ntn hydrolases)"/>
    <property type="match status" value="1"/>
</dbReference>
<evidence type="ECO:0000313" key="13">
    <source>
        <dbReference type="EMBL" id="MBK9795133.1"/>
    </source>
</evidence>
<protein>
    <recommendedName>
        <fullName evidence="11">Glutathione hydrolase proenzyme</fullName>
        <ecNumber evidence="11">2.3.2.2</ecNumber>
        <ecNumber evidence="11">3.4.19.13</ecNumber>
    </recommendedName>
    <component>
        <recommendedName>
            <fullName evidence="11">Glutathione hydrolase large chain</fullName>
        </recommendedName>
    </component>
    <component>
        <recommendedName>
            <fullName evidence="11">Glutathione hydrolase small chain</fullName>
        </recommendedName>
    </component>
</protein>
<dbReference type="InterPro" id="IPR043138">
    <property type="entry name" value="GGT_lsub"/>
</dbReference>
<dbReference type="EC" id="3.4.19.13" evidence="11"/>
<organism evidence="13 14">
    <name type="scientific">Candidatus Geothrix skivensis</name>
    <dbReference type="NCBI Taxonomy" id="2954439"/>
    <lineage>
        <taxon>Bacteria</taxon>
        <taxon>Pseudomonadati</taxon>
        <taxon>Acidobacteriota</taxon>
        <taxon>Holophagae</taxon>
        <taxon>Holophagales</taxon>
        <taxon>Holophagaceae</taxon>
        <taxon>Geothrix</taxon>
    </lineage>
</organism>
<dbReference type="PANTHER" id="PTHR43199:SF1">
    <property type="entry name" value="GLUTATHIONE HYDROLASE PROENZYME"/>
    <property type="match status" value="1"/>
</dbReference>
<feature type="binding site" evidence="10">
    <location>
        <position position="402"/>
    </location>
    <ligand>
        <name>L-glutamate</name>
        <dbReference type="ChEBI" id="CHEBI:29985"/>
    </ligand>
</feature>
<comment type="catalytic activity">
    <reaction evidence="2 11">
        <text>glutathione + H2O = L-cysteinylglycine + L-glutamate</text>
        <dbReference type="Rhea" id="RHEA:28807"/>
        <dbReference type="ChEBI" id="CHEBI:15377"/>
        <dbReference type="ChEBI" id="CHEBI:29985"/>
        <dbReference type="ChEBI" id="CHEBI:57925"/>
        <dbReference type="ChEBI" id="CHEBI:61694"/>
        <dbReference type="EC" id="3.4.19.13"/>
    </reaction>
</comment>
<keyword evidence="6 11" id="KW-0865">Zymogen</keyword>
<evidence type="ECO:0000256" key="7">
    <source>
        <dbReference type="ARBA" id="ARBA00023315"/>
    </source>
</evidence>
<dbReference type="EMBL" id="JADKIO010000004">
    <property type="protein sequence ID" value="MBK9795133.1"/>
    <property type="molecule type" value="Genomic_DNA"/>
</dbReference>
<dbReference type="AlphaFoldDB" id="A0A9D7SF69"/>
<dbReference type="PRINTS" id="PR01210">
    <property type="entry name" value="GGTRANSPTASE"/>
</dbReference>
<dbReference type="EC" id="2.3.2.2" evidence="11"/>
<dbReference type="InterPro" id="IPR029055">
    <property type="entry name" value="Ntn_hydrolases_N"/>
</dbReference>
<evidence type="ECO:0000256" key="11">
    <source>
        <dbReference type="RuleBase" id="RU368036"/>
    </source>
</evidence>
<evidence type="ECO:0000256" key="6">
    <source>
        <dbReference type="ARBA" id="ARBA00023145"/>
    </source>
</evidence>
<sequence>MRLPPLLILLFTLLASAQPPCGVVVSQERLASEVGAQVLREGGTAVDAAVATAFALAVVHPAAGNLGGGGFLLSRPASGQPTFLDFRETAPAGAHPRMWLKEGVYDEKLHHESLASVGVPGTVAGLRRAWQREGRLPWARLLNPAIRLAREGFVLSEHQAASLGKQLPEFRRHGPTLAQFSRSGEPLRAGDRLVQRELARTLLRLSRNWSDFYRGETARLILRDMRASGGLITGADLRAYRPRWRDVLRGTYRGVEVLAAPPPSSGGQVLIQALNVLEGYDLRAAGSGSPQALHLAAEALRRAFADRAQHLGDPAFNPGIPMARLLSKAYAAELRATIPLDRASVSAPDRFAWTRDRPDTTHLSVLDRKGNAVSLTYTLEDSYGLKRIVPGAGFLLNNELGDFNAGPGLTDAMGLIGTAPNLAQPGKRPLSSMCPVILVKEGAVFMVAGSPGGRTIPSTVLGTVLGVVDFDLDARAAVDALRFHHQWLPDQLQVERGLPAAVKEALQAMGHALTFVKQQGCAQVILVRNGLVEGAADTKRWPDSGVAVASAKAERQPQRPLITHRNALVATNFKQAERSFNR</sequence>
<dbReference type="PROSITE" id="PS00462">
    <property type="entry name" value="G_GLU_TRANSPEPTIDASE"/>
    <property type="match status" value="1"/>
</dbReference>
<reference evidence="13" key="1">
    <citation type="submission" date="2020-10" db="EMBL/GenBank/DDBJ databases">
        <title>Connecting structure to function with the recovery of over 1000 high-quality activated sludge metagenome-assembled genomes encoding full-length rRNA genes using long-read sequencing.</title>
        <authorList>
            <person name="Singleton C.M."/>
            <person name="Petriglieri F."/>
            <person name="Kristensen J.M."/>
            <person name="Kirkegaard R.H."/>
            <person name="Michaelsen T.Y."/>
            <person name="Andersen M.H."/>
            <person name="Karst S.M."/>
            <person name="Dueholm M.S."/>
            <person name="Nielsen P.H."/>
            <person name="Albertsen M."/>
        </authorList>
    </citation>
    <scope>NUCLEOTIDE SEQUENCE</scope>
    <source>
        <strain evidence="13">Skiv_18-Q3-R9-52_MAXAC.067</strain>
    </source>
</reference>
<dbReference type="GO" id="GO:0006750">
    <property type="term" value="P:glutathione biosynthetic process"/>
    <property type="evidence" value="ECO:0007669"/>
    <property type="project" value="UniProtKB-KW"/>
</dbReference>
<dbReference type="InterPro" id="IPR051792">
    <property type="entry name" value="GGT_bact"/>
</dbReference>
<keyword evidence="12" id="KW-0732">Signal</keyword>
<keyword evidence="5 11" id="KW-0378">Hydrolase</keyword>
<evidence type="ECO:0000256" key="9">
    <source>
        <dbReference type="PIRSR" id="PIRSR600101-1"/>
    </source>
</evidence>
<dbReference type="InterPro" id="IPR043137">
    <property type="entry name" value="GGT_ssub_C"/>
</dbReference>
<feature type="binding site" evidence="10">
    <location>
        <position position="87"/>
    </location>
    <ligand>
        <name>L-glutamate</name>
        <dbReference type="ChEBI" id="CHEBI:29985"/>
    </ligand>
</feature>
<evidence type="ECO:0000256" key="1">
    <source>
        <dbReference type="ARBA" id="ARBA00001049"/>
    </source>
</evidence>
<evidence type="ECO:0000256" key="4">
    <source>
        <dbReference type="ARBA" id="ARBA00022679"/>
    </source>
</evidence>
<evidence type="ECO:0000256" key="5">
    <source>
        <dbReference type="ARBA" id="ARBA00022801"/>
    </source>
</evidence>
<feature type="chain" id="PRO_5039558132" description="Glutathione hydrolase proenzyme" evidence="12">
    <location>
        <begin position="18"/>
        <end position="582"/>
    </location>
</feature>
<dbReference type="GO" id="GO:0036374">
    <property type="term" value="F:glutathione hydrolase activity"/>
    <property type="evidence" value="ECO:0007669"/>
    <property type="project" value="UniProtKB-UniRule"/>
</dbReference>
<dbReference type="InterPro" id="IPR055262">
    <property type="entry name" value="GGT_CS"/>
</dbReference>
<proteinExistence type="inferred from homology"/>
<feature type="signal peptide" evidence="12">
    <location>
        <begin position="1"/>
        <end position="17"/>
    </location>
</feature>
<evidence type="ECO:0000256" key="10">
    <source>
        <dbReference type="PIRSR" id="PIRSR600101-2"/>
    </source>
</evidence>
<keyword evidence="4 11" id="KW-0808">Transferase</keyword>
<feature type="binding site" evidence="10">
    <location>
        <begin position="431"/>
        <end position="432"/>
    </location>
    <ligand>
        <name>L-glutamate</name>
        <dbReference type="ChEBI" id="CHEBI:29985"/>
    </ligand>
</feature>
<gene>
    <name evidence="13" type="primary">ggt</name>
    <name evidence="13" type="ORF">IPP58_01305</name>
</gene>
<evidence type="ECO:0000256" key="8">
    <source>
        <dbReference type="ARBA" id="ARBA00047417"/>
    </source>
</evidence>
<accession>A0A9D7SF69</accession>
<dbReference type="InterPro" id="IPR000101">
    <property type="entry name" value="GGT_peptidase"/>
</dbReference>
<evidence type="ECO:0000256" key="12">
    <source>
        <dbReference type="SAM" id="SignalP"/>
    </source>
</evidence>
<feature type="binding site" evidence="10">
    <location>
        <position position="453"/>
    </location>
    <ligand>
        <name>L-glutamate</name>
        <dbReference type="ChEBI" id="CHEBI:29985"/>
    </ligand>
</feature>
<dbReference type="Gene3D" id="3.60.20.40">
    <property type="match status" value="1"/>
</dbReference>
<name>A0A9D7SF69_9BACT</name>
<dbReference type="NCBIfam" id="TIGR00066">
    <property type="entry name" value="g_glut_trans"/>
    <property type="match status" value="1"/>
</dbReference>
<comment type="catalytic activity">
    <reaction evidence="8 11">
        <text>an N-terminal (5-L-glutamyl)-[peptide] + an alpha-amino acid = 5-L-glutamyl amino acid + an N-terminal L-alpha-aminoacyl-[peptide]</text>
        <dbReference type="Rhea" id="RHEA:23904"/>
        <dbReference type="Rhea" id="RHEA-COMP:9780"/>
        <dbReference type="Rhea" id="RHEA-COMP:9795"/>
        <dbReference type="ChEBI" id="CHEBI:77644"/>
        <dbReference type="ChEBI" id="CHEBI:78597"/>
        <dbReference type="ChEBI" id="CHEBI:78599"/>
        <dbReference type="ChEBI" id="CHEBI:78608"/>
        <dbReference type="EC" id="2.3.2.2"/>
    </reaction>
</comment>
<comment type="PTM">
    <text evidence="11">Cleaved by autocatalysis into a large and a small subunit.</text>
</comment>
<keyword evidence="11" id="KW-0317">Glutathione biosynthesis</keyword>
<dbReference type="PANTHER" id="PTHR43199">
    <property type="entry name" value="GLUTATHIONE HYDROLASE"/>
    <property type="match status" value="1"/>
</dbReference>
<keyword evidence="7 11" id="KW-0012">Acyltransferase</keyword>
<evidence type="ECO:0000313" key="14">
    <source>
        <dbReference type="Proteomes" id="UP000886657"/>
    </source>
</evidence>
<comment type="catalytic activity">
    <reaction evidence="1 11">
        <text>an S-substituted glutathione + H2O = an S-substituted L-cysteinylglycine + L-glutamate</text>
        <dbReference type="Rhea" id="RHEA:59468"/>
        <dbReference type="ChEBI" id="CHEBI:15377"/>
        <dbReference type="ChEBI" id="CHEBI:29985"/>
        <dbReference type="ChEBI" id="CHEBI:90779"/>
        <dbReference type="ChEBI" id="CHEBI:143103"/>
        <dbReference type="EC" id="3.4.19.13"/>
    </reaction>
</comment>
<evidence type="ECO:0000256" key="3">
    <source>
        <dbReference type="ARBA" id="ARBA00009381"/>
    </source>
</evidence>
<evidence type="ECO:0000256" key="2">
    <source>
        <dbReference type="ARBA" id="ARBA00001089"/>
    </source>
</evidence>